<proteinExistence type="predicted"/>
<feature type="region of interest" description="Disordered" evidence="1">
    <location>
        <begin position="213"/>
        <end position="236"/>
    </location>
</feature>
<evidence type="ECO:0000256" key="2">
    <source>
        <dbReference type="SAM" id="SignalP"/>
    </source>
</evidence>
<dbReference type="RefSeq" id="WP_009173869.1">
    <property type="nucleotide sequence ID" value="NZ_CAUJQB010000327.1"/>
</dbReference>
<keyword evidence="4" id="KW-1185">Reference proteome</keyword>
<dbReference type="InterPro" id="IPR007497">
    <property type="entry name" value="SIMPL/DUF541"/>
</dbReference>
<feature type="chain" id="PRO_5047228635" evidence="2">
    <location>
        <begin position="21"/>
        <end position="236"/>
    </location>
</feature>
<name>A0ABW8Q2S1_9NEIS</name>
<dbReference type="PANTHER" id="PTHR34387:SF1">
    <property type="entry name" value="PERIPLASMIC IMMUNOGENIC PROTEIN"/>
    <property type="match status" value="1"/>
</dbReference>
<dbReference type="Pfam" id="PF04402">
    <property type="entry name" value="SIMPL"/>
    <property type="match status" value="1"/>
</dbReference>
<gene>
    <name evidence="3" type="ORF">ACI43T_04910</name>
</gene>
<dbReference type="Gene3D" id="3.30.110.170">
    <property type="entry name" value="Protein of unknown function (DUF541), domain 1"/>
    <property type="match status" value="1"/>
</dbReference>
<sequence length="236" mass="26156">MLRNVLIASLIAAATLPAAAEPLNYNVVEFSESAGMKVPRDTMTAMFRIRAEGKERQAVNAAFMEKFNDFSRKAKKSAFKTELTGRNAMPRYQYNNGKRTQTGWEESAELKVESKDFAALNRLIAETQTSAEVAQTYFSVSKQKREEIIDQVSKAALLRFKERAQALTRTLGFSNYKIVKLNLGHVGSQVSERSTEAVMMRSKAVAMSMAASSEEMDNVSPGSEEISITVDGSIQM</sequence>
<dbReference type="PANTHER" id="PTHR34387">
    <property type="entry name" value="SLR1258 PROTEIN"/>
    <property type="match status" value="1"/>
</dbReference>
<dbReference type="EMBL" id="JBJGEB010000004">
    <property type="protein sequence ID" value="MFK7641841.1"/>
    <property type="molecule type" value="Genomic_DNA"/>
</dbReference>
<accession>A0ABW8Q2S1</accession>
<dbReference type="Proteomes" id="UP001621964">
    <property type="component" value="Unassembled WGS sequence"/>
</dbReference>
<protein>
    <submittedName>
        <fullName evidence="3">SIMPL domain-containing protein</fullName>
    </submittedName>
</protein>
<organism evidence="3 4">
    <name type="scientific">Neisseria oralis</name>
    <dbReference type="NCBI Taxonomy" id="1107316"/>
    <lineage>
        <taxon>Bacteria</taxon>
        <taxon>Pseudomonadati</taxon>
        <taxon>Pseudomonadota</taxon>
        <taxon>Betaproteobacteria</taxon>
        <taxon>Neisseriales</taxon>
        <taxon>Neisseriaceae</taxon>
        <taxon>Neisseria</taxon>
    </lineage>
</organism>
<evidence type="ECO:0000313" key="4">
    <source>
        <dbReference type="Proteomes" id="UP001621964"/>
    </source>
</evidence>
<reference evidence="3 4" key="1">
    <citation type="submission" date="2024-11" db="EMBL/GenBank/DDBJ databases">
        <authorList>
            <person name="Mikucki A.G."/>
            <person name="Kahler C.M."/>
        </authorList>
    </citation>
    <scope>NUCLEOTIDE SEQUENCE [LARGE SCALE GENOMIC DNA]</scope>
    <source>
        <strain evidence="3 4">EXNM717</strain>
    </source>
</reference>
<dbReference type="InterPro" id="IPR052022">
    <property type="entry name" value="26kDa_periplasmic_antigen"/>
</dbReference>
<comment type="caution">
    <text evidence="3">The sequence shown here is derived from an EMBL/GenBank/DDBJ whole genome shotgun (WGS) entry which is preliminary data.</text>
</comment>
<dbReference type="Gene3D" id="3.30.70.2970">
    <property type="entry name" value="Protein of unknown function (DUF541), domain 2"/>
    <property type="match status" value="1"/>
</dbReference>
<keyword evidence="2" id="KW-0732">Signal</keyword>
<evidence type="ECO:0000313" key="3">
    <source>
        <dbReference type="EMBL" id="MFK7641841.1"/>
    </source>
</evidence>
<feature type="signal peptide" evidence="2">
    <location>
        <begin position="1"/>
        <end position="20"/>
    </location>
</feature>
<evidence type="ECO:0000256" key="1">
    <source>
        <dbReference type="SAM" id="MobiDB-lite"/>
    </source>
</evidence>